<feature type="domain" description="ABC transporter" evidence="5">
    <location>
        <begin position="7"/>
        <end position="257"/>
    </location>
</feature>
<dbReference type="SUPFAM" id="SSF52540">
    <property type="entry name" value="P-loop containing nucleoside triphosphate hydrolases"/>
    <property type="match status" value="2"/>
</dbReference>
<comment type="caution">
    <text evidence="6">The sequence shown here is derived from an EMBL/GenBank/DDBJ whole genome shotgun (WGS) entry which is preliminary data.</text>
</comment>
<accession>A0ABP6N431</accession>
<dbReference type="InterPro" id="IPR017871">
    <property type="entry name" value="ABC_transporter-like_CS"/>
</dbReference>
<dbReference type="InterPro" id="IPR003439">
    <property type="entry name" value="ABC_transporter-like_ATP-bd"/>
</dbReference>
<keyword evidence="1" id="KW-0677">Repeat</keyword>
<evidence type="ECO:0000256" key="3">
    <source>
        <dbReference type="ARBA" id="ARBA00022840"/>
    </source>
</evidence>
<proteinExistence type="predicted"/>
<dbReference type="InterPro" id="IPR050611">
    <property type="entry name" value="ABCF"/>
</dbReference>
<dbReference type="PROSITE" id="PS00211">
    <property type="entry name" value="ABC_TRANSPORTER_1"/>
    <property type="match status" value="2"/>
</dbReference>
<keyword evidence="7" id="KW-1185">Reference proteome</keyword>
<feature type="coiled-coil region" evidence="4">
    <location>
        <begin position="83"/>
        <end position="110"/>
    </location>
</feature>
<dbReference type="Gene3D" id="3.40.50.300">
    <property type="entry name" value="P-loop containing nucleotide triphosphate hydrolases"/>
    <property type="match status" value="2"/>
</dbReference>
<keyword evidence="2" id="KW-0547">Nucleotide-binding</keyword>
<keyword evidence="3 6" id="KW-0067">ATP-binding</keyword>
<dbReference type="RefSeq" id="WP_344526825.1">
    <property type="nucleotide sequence ID" value="NZ_BAAAUG010000138.1"/>
</dbReference>
<dbReference type="EMBL" id="BAAAUG010000138">
    <property type="protein sequence ID" value="GAA3134288.1"/>
    <property type="molecule type" value="Genomic_DNA"/>
</dbReference>
<keyword evidence="4" id="KW-0175">Coiled coil</keyword>
<feature type="domain" description="ABC transporter" evidence="5">
    <location>
        <begin position="341"/>
        <end position="543"/>
    </location>
</feature>
<organism evidence="6 7">
    <name type="scientific">Streptomyces rectiviolaceus</name>
    <dbReference type="NCBI Taxonomy" id="332591"/>
    <lineage>
        <taxon>Bacteria</taxon>
        <taxon>Bacillati</taxon>
        <taxon>Actinomycetota</taxon>
        <taxon>Actinomycetes</taxon>
        <taxon>Kitasatosporales</taxon>
        <taxon>Streptomycetaceae</taxon>
        <taxon>Streptomyces</taxon>
    </lineage>
</organism>
<dbReference type="SMART" id="SM00382">
    <property type="entry name" value="AAA"/>
    <property type="match status" value="2"/>
</dbReference>
<dbReference type="GO" id="GO:0005524">
    <property type="term" value="F:ATP binding"/>
    <property type="evidence" value="ECO:0007669"/>
    <property type="project" value="UniProtKB-KW"/>
</dbReference>
<evidence type="ECO:0000256" key="4">
    <source>
        <dbReference type="SAM" id="Coils"/>
    </source>
</evidence>
<dbReference type="InterPro" id="IPR027417">
    <property type="entry name" value="P-loop_NTPase"/>
</dbReference>
<evidence type="ECO:0000256" key="2">
    <source>
        <dbReference type="ARBA" id="ARBA00022741"/>
    </source>
</evidence>
<sequence length="543" mass="59210">MRTVSQLVLRDVSYGYPERPVLERVSLSVRPGEKACVIGENGSGKSTLLRLMAGEFAPADGEVAVVSAGGTGYLAQTPRLPPHATVQDAVDDALAELRDLERRLREAEDALGSAGPDGLAAYGDLIAAFEARDGYRADARIDAALHGLGVPHLERSRTLGSLSGGEAARLALACVLAPQPELLLLDEPTNHLDDQALGWLEERLRAHRGTVVAVTHDRVFLDRVAEVIVEADGDRRSVARFGGGWHGYLEQRATARRRWEERYREWSDEVERQERLADGGANRLSVGWRMSERPRFAGHQRSVEGQLSGLVRNARERLRRLHADPVPRPPDPLHFTPGEGIEGGDHPFVRPVALTDIAVGGRLTVDRLTLDPGSRTLVTGVNGAGKSTLLGVLAGVLTPDRGEAQLPARVGYLPQEIEYITYEDTARPLLDAFAAGLAGLPDEHSQTLLSLGLFREEDLVVPVKGLSVGQRRRLALARLVTRPADLLLLDEPTNHLSPALVEELDEALAGYRGTLVVVSHDRRLRERFRGERVSVEAGRVVRP</sequence>
<evidence type="ECO:0000259" key="5">
    <source>
        <dbReference type="PROSITE" id="PS50893"/>
    </source>
</evidence>
<evidence type="ECO:0000256" key="1">
    <source>
        <dbReference type="ARBA" id="ARBA00022737"/>
    </source>
</evidence>
<gene>
    <name evidence="6" type="ORF">GCM10010449_63780</name>
</gene>
<dbReference type="PROSITE" id="PS50893">
    <property type="entry name" value="ABC_TRANSPORTER_2"/>
    <property type="match status" value="2"/>
</dbReference>
<evidence type="ECO:0000313" key="6">
    <source>
        <dbReference type="EMBL" id="GAA3134288.1"/>
    </source>
</evidence>
<name>A0ABP6N431_9ACTN</name>
<dbReference type="PANTHER" id="PTHR19211">
    <property type="entry name" value="ATP-BINDING TRANSPORT PROTEIN-RELATED"/>
    <property type="match status" value="1"/>
</dbReference>
<dbReference type="Proteomes" id="UP001501637">
    <property type="component" value="Unassembled WGS sequence"/>
</dbReference>
<protein>
    <submittedName>
        <fullName evidence="6">ABC-F family ATP-binding cassette domain-containing protein</fullName>
    </submittedName>
</protein>
<evidence type="ECO:0000313" key="7">
    <source>
        <dbReference type="Proteomes" id="UP001501637"/>
    </source>
</evidence>
<dbReference type="Pfam" id="PF00005">
    <property type="entry name" value="ABC_tran"/>
    <property type="match status" value="2"/>
</dbReference>
<dbReference type="InterPro" id="IPR003593">
    <property type="entry name" value="AAA+_ATPase"/>
</dbReference>
<reference evidence="7" key="1">
    <citation type="journal article" date="2019" name="Int. J. Syst. Evol. Microbiol.">
        <title>The Global Catalogue of Microorganisms (GCM) 10K type strain sequencing project: providing services to taxonomists for standard genome sequencing and annotation.</title>
        <authorList>
            <consortium name="The Broad Institute Genomics Platform"/>
            <consortium name="The Broad Institute Genome Sequencing Center for Infectious Disease"/>
            <person name="Wu L."/>
            <person name="Ma J."/>
        </authorList>
    </citation>
    <scope>NUCLEOTIDE SEQUENCE [LARGE SCALE GENOMIC DNA]</scope>
    <source>
        <strain evidence="7">JCM 9092</strain>
    </source>
</reference>
<dbReference type="CDD" id="cd03221">
    <property type="entry name" value="ABCF_EF-3"/>
    <property type="match status" value="1"/>
</dbReference>
<dbReference type="PANTHER" id="PTHR19211:SF14">
    <property type="entry name" value="ATP-BINDING CASSETTE SUB-FAMILY F MEMBER 1"/>
    <property type="match status" value="1"/>
</dbReference>